<reference evidence="3" key="1">
    <citation type="journal article" date="2015" name="Genome Announc.">
        <title>Draft genome sequence of Talaromyces cellulolyticus strain Y-94, a source of lignocellulosic biomass-degrading enzymes.</title>
        <authorList>
            <person name="Fujii T."/>
            <person name="Koike H."/>
            <person name="Sawayama S."/>
            <person name="Yano S."/>
            <person name="Inoue H."/>
        </authorList>
    </citation>
    <scope>NUCLEOTIDE SEQUENCE [LARGE SCALE GENOMIC DNA]</scope>
    <source>
        <strain evidence="3">Y-94</strain>
    </source>
</reference>
<evidence type="ECO:0000313" key="2">
    <source>
        <dbReference type="EMBL" id="GAM38468.1"/>
    </source>
</evidence>
<proteinExistence type="predicted"/>
<evidence type="ECO:0000313" key="3">
    <source>
        <dbReference type="Proteomes" id="UP000053095"/>
    </source>
</evidence>
<name>A0A6V8HAL8_TALPI</name>
<feature type="transmembrane region" description="Helical" evidence="1">
    <location>
        <begin position="168"/>
        <end position="189"/>
    </location>
</feature>
<dbReference type="PROSITE" id="PS51257">
    <property type="entry name" value="PROKAR_LIPOPROTEIN"/>
    <property type="match status" value="1"/>
</dbReference>
<feature type="transmembrane region" description="Helical" evidence="1">
    <location>
        <begin position="201"/>
        <end position="224"/>
    </location>
</feature>
<dbReference type="GO" id="GO:0005886">
    <property type="term" value="C:plasma membrane"/>
    <property type="evidence" value="ECO:0007669"/>
    <property type="project" value="InterPro"/>
</dbReference>
<dbReference type="GO" id="GO:0051285">
    <property type="term" value="C:cell cortex of cell tip"/>
    <property type="evidence" value="ECO:0007669"/>
    <property type="project" value="TreeGrafter"/>
</dbReference>
<dbReference type="EMBL" id="DF933829">
    <property type="protein sequence ID" value="GAM38468.1"/>
    <property type="molecule type" value="Genomic_DNA"/>
</dbReference>
<keyword evidence="1" id="KW-0812">Transmembrane</keyword>
<accession>A0A6V8HAL8</accession>
<keyword evidence="3" id="KW-1185">Reference proteome</keyword>
<evidence type="ECO:0000256" key="1">
    <source>
        <dbReference type="SAM" id="Phobius"/>
    </source>
</evidence>
<keyword evidence="1" id="KW-1133">Transmembrane helix</keyword>
<gene>
    <name evidence="2" type="ORF">TCE0_033r09213</name>
</gene>
<organism evidence="2 3">
    <name type="scientific">Talaromyces pinophilus</name>
    <name type="common">Penicillium pinophilum</name>
    <dbReference type="NCBI Taxonomy" id="128442"/>
    <lineage>
        <taxon>Eukaryota</taxon>
        <taxon>Fungi</taxon>
        <taxon>Dikarya</taxon>
        <taxon>Ascomycota</taxon>
        <taxon>Pezizomycotina</taxon>
        <taxon>Eurotiomycetes</taxon>
        <taxon>Eurotiomycetidae</taxon>
        <taxon>Eurotiales</taxon>
        <taxon>Trichocomaceae</taxon>
        <taxon>Talaromyces</taxon>
        <taxon>Talaromyces sect. Talaromyces</taxon>
    </lineage>
</organism>
<dbReference type="Proteomes" id="UP000053095">
    <property type="component" value="Unassembled WGS sequence"/>
</dbReference>
<feature type="transmembrane region" description="Helical" evidence="1">
    <location>
        <begin position="12"/>
        <end position="31"/>
    </location>
</feature>
<protein>
    <submittedName>
        <fullName evidence="2">Integral membrane protein</fullName>
    </submittedName>
</protein>
<dbReference type="GO" id="GO:0031505">
    <property type="term" value="P:fungal-type cell wall organization"/>
    <property type="evidence" value="ECO:0007669"/>
    <property type="project" value="TreeGrafter"/>
</dbReference>
<dbReference type="InterPro" id="IPR052413">
    <property type="entry name" value="SUR7_domain"/>
</dbReference>
<dbReference type="PANTHER" id="PTHR28019">
    <property type="entry name" value="CELL MEMBRANE PROTEIN YLR413W-RELATED"/>
    <property type="match status" value="1"/>
</dbReference>
<dbReference type="Pfam" id="PF06687">
    <property type="entry name" value="SUR7"/>
    <property type="match status" value="1"/>
</dbReference>
<keyword evidence="1" id="KW-0472">Membrane</keyword>
<dbReference type="AlphaFoldDB" id="A0A6V8HAL8"/>
<comment type="caution">
    <text evidence="2">The sequence shown here is derived from an EMBL/GenBank/DDBJ whole genome shotgun (WGS) entry which is preliminary data.</text>
</comment>
<dbReference type="PANTHER" id="PTHR28019:SF3">
    <property type="entry name" value="INTEGRAL MEMBRANE PROTEIN (AFU_ORTHOLOGUE AFUA_6G07470)"/>
    <property type="match status" value="1"/>
</dbReference>
<feature type="transmembrane region" description="Helical" evidence="1">
    <location>
        <begin position="244"/>
        <end position="264"/>
    </location>
</feature>
<dbReference type="InterPro" id="IPR009571">
    <property type="entry name" value="SUR7/Rim9-like_fungi"/>
</dbReference>
<sequence length="338" mass="35765">MTSIGRIACILFPYAATVGALISLIFVGIGCTNSHSTTQNDLYFFRADLSNLTSAGGSSLADQAASALGDLTNLGSSSLEAALVEAIAANTIRDFYDIGLWGYCAGNKTSAGDYKVDYCSKPKAEFSFDPVAVWGLNSTSAAGAVDDILPSNLQKALKTYKAVSKWMFIAYIIAFGATALELIVGLFAICSRLGSLVTSLISGVAFFFTAAASVTATAMFAVFLGTFNSALKQYGMHGSMGKNIYVATWIATAFALAGTFFWLFSSCCCAARSPYHGGRGSRGRVMAEKAPYTYERVSSPYAGNAGAPAGPAAPYAQQQHNVPMQTFRQDAYEPFRHV</sequence>